<dbReference type="InterPro" id="IPR055123">
    <property type="entry name" value="SpnB-like_Rossmann"/>
</dbReference>
<accession>A0A2Z2EZK0</accession>
<dbReference type="PROSITE" id="PS00455">
    <property type="entry name" value="AMP_BINDING"/>
    <property type="match status" value="1"/>
</dbReference>
<dbReference type="InterPro" id="IPR045851">
    <property type="entry name" value="AMP-bd_C_sf"/>
</dbReference>
<dbReference type="Gene3D" id="3.40.366.10">
    <property type="entry name" value="Malonyl-Coenzyme A Acyl Carrier Protein, domain 2"/>
    <property type="match status" value="1"/>
</dbReference>
<dbReference type="InterPro" id="IPR016036">
    <property type="entry name" value="Malonyl_transacylase_ACP-bd"/>
</dbReference>
<dbReference type="Gene3D" id="3.30.70.3290">
    <property type="match status" value="1"/>
</dbReference>
<keyword evidence="3" id="KW-0436">Ligase</keyword>
<dbReference type="InterPro" id="IPR020845">
    <property type="entry name" value="AMP-binding_CS"/>
</dbReference>
<dbReference type="PANTHER" id="PTHR43775:SF51">
    <property type="entry name" value="INACTIVE PHENOLPHTHIOCEROL SYNTHESIS POLYKETIDE SYNTHASE TYPE I PKS1-RELATED"/>
    <property type="match status" value="1"/>
</dbReference>
<dbReference type="InterPro" id="IPR013120">
    <property type="entry name" value="FAR_NAD-bd"/>
</dbReference>
<keyword evidence="1" id="KW-0596">Phosphopantetheine</keyword>
<evidence type="ECO:0000256" key="6">
    <source>
        <dbReference type="ARBA" id="ARBA00029454"/>
    </source>
</evidence>
<dbReference type="InterPro" id="IPR014030">
    <property type="entry name" value="Ketoacyl_synth_N"/>
</dbReference>
<feature type="domain" description="Carrier" evidence="7">
    <location>
        <begin position="526"/>
        <end position="601"/>
    </location>
</feature>
<dbReference type="Gene3D" id="2.30.38.10">
    <property type="entry name" value="Luciferase, Domain 3"/>
    <property type="match status" value="1"/>
</dbReference>
<organism evidence="9">
    <name type="scientific">Slafractonia leguminicola</name>
    <dbReference type="NCBI Taxonomy" id="1541393"/>
    <lineage>
        <taxon>Eukaryota</taxon>
        <taxon>Fungi</taxon>
        <taxon>Dikarya</taxon>
        <taxon>Ascomycota</taxon>
        <taxon>Pezizomycotina</taxon>
        <taxon>Pezizomycotina incertae sedis</taxon>
        <taxon>Slafractonia</taxon>
    </lineage>
</organism>
<reference evidence="9" key="1">
    <citation type="journal article" date="2017" name="G3 (Bethesda)">
        <title>Swainsonine biosynthesis genes in diverse symbiotic and pathogenic fungi.</title>
        <authorList>
            <person name="Cook D."/>
            <person name="Donzelli B.G."/>
            <person name="Creamer R."/>
            <person name="Baucom D.L."/>
            <person name="Gardner D.R."/>
            <person name="Pan J."/>
            <person name="Moore N."/>
            <person name="Jaromczyk J.W."/>
            <person name="Schardl C.L."/>
        </authorList>
    </citation>
    <scope>NUCLEOTIDE SEQUENCE</scope>
</reference>
<dbReference type="Pfam" id="PF07993">
    <property type="entry name" value="NAD_binding_4"/>
    <property type="match status" value="1"/>
</dbReference>
<dbReference type="Pfam" id="PF00501">
    <property type="entry name" value="AMP-binding"/>
    <property type="match status" value="1"/>
</dbReference>
<dbReference type="InterPro" id="IPR032821">
    <property type="entry name" value="PKS_assoc"/>
</dbReference>
<dbReference type="SMART" id="SM00823">
    <property type="entry name" value="PKS_PP"/>
    <property type="match status" value="2"/>
</dbReference>
<dbReference type="Pfam" id="PF22953">
    <property type="entry name" value="SpnB_Rossmann"/>
    <property type="match status" value="1"/>
</dbReference>
<dbReference type="InterPro" id="IPR020841">
    <property type="entry name" value="PKS_Beta-ketoAc_synthase_dom"/>
</dbReference>
<dbReference type="SUPFAM" id="SSF56801">
    <property type="entry name" value="Acetyl-CoA synthetase-like"/>
    <property type="match status" value="1"/>
</dbReference>
<dbReference type="Pfam" id="PF02801">
    <property type="entry name" value="Ketoacyl-synt_C"/>
    <property type="match status" value="1"/>
</dbReference>
<dbReference type="InterPro" id="IPR010071">
    <property type="entry name" value="AA_adenyl_dom"/>
</dbReference>
<gene>
    <name evidence="9" type="primary">swnKpara1</name>
</gene>
<dbReference type="InterPro" id="IPR014031">
    <property type="entry name" value="Ketoacyl_synth_C"/>
</dbReference>
<keyword evidence="4" id="KW-0808">Transferase</keyword>
<dbReference type="FunFam" id="3.40.50.980:FF:000001">
    <property type="entry name" value="Non-ribosomal peptide synthetase"/>
    <property type="match status" value="1"/>
</dbReference>
<dbReference type="GO" id="GO:0016874">
    <property type="term" value="F:ligase activity"/>
    <property type="evidence" value="ECO:0007669"/>
    <property type="project" value="UniProtKB-KW"/>
</dbReference>
<feature type="domain" description="Carrier" evidence="7">
    <location>
        <begin position="2006"/>
        <end position="2081"/>
    </location>
</feature>
<dbReference type="Gene3D" id="3.30.300.30">
    <property type="match status" value="1"/>
</dbReference>
<dbReference type="InterPro" id="IPR050091">
    <property type="entry name" value="PKS_NRPS_Biosynth_Enz"/>
</dbReference>
<dbReference type="InterPro" id="IPR010080">
    <property type="entry name" value="Thioester_reductase-like_dom"/>
</dbReference>
<comment type="similarity">
    <text evidence="6">Belongs to the NRP synthetase family.</text>
</comment>
<dbReference type="InterPro" id="IPR036291">
    <property type="entry name" value="NAD(P)-bd_dom_sf"/>
</dbReference>
<dbReference type="InterPro" id="IPR006162">
    <property type="entry name" value="Ppantetheine_attach_site"/>
</dbReference>
<keyword evidence="5" id="KW-0511">Multifunctional enzyme</keyword>
<protein>
    <submittedName>
        <fullName evidence="9">SwnK-like protein 1</fullName>
    </submittedName>
</protein>
<dbReference type="Gene3D" id="1.10.1200.10">
    <property type="entry name" value="ACP-like"/>
    <property type="match status" value="2"/>
</dbReference>
<evidence type="ECO:0000256" key="3">
    <source>
        <dbReference type="ARBA" id="ARBA00022598"/>
    </source>
</evidence>
<dbReference type="InterPro" id="IPR020806">
    <property type="entry name" value="PKS_PP-bd"/>
</dbReference>
<dbReference type="PROSITE" id="PS52004">
    <property type="entry name" value="KS3_2"/>
    <property type="match status" value="1"/>
</dbReference>
<dbReference type="NCBIfam" id="TIGR01746">
    <property type="entry name" value="Thioester-redct"/>
    <property type="match status" value="1"/>
</dbReference>
<dbReference type="Pfam" id="PF00109">
    <property type="entry name" value="ketoacyl-synt"/>
    <property type="match status" value="1"/>
</dbReference>
<evidence type="ECO:0000259" key="7">
    <source>
        <dbReference type="PROSITE" id="PS50075"/>
    </source>
</evidence>
<dbReference type="Pfam" id="PF00550">
    <property type="entry name" value="PP-binding"/>
    <property type="match status" value="2"/>
</dbReference>
<dbReference type="FunFam" id="3.40.47.10:FF:000019">
    <property type="entry name" value="Polyketide synthase type I"/>
    <property type="match status" value="1"/>
</dbReference>
<dbReference type="SUPFAM" id="SSF52151">
    <property type="entry name" value="FabD/lysophospholipase-like"/>
    <property type="match status" value="1"/>
</dbReference>
<dbReference type="SUPFAM" id="SSF53901">
    <property type="entry name" value="Thiolase-like"/>
    <property type="match status" value="1"/>
</dbReference>
<dbReference type="SUPFAM" id="SSF55048">
    <property type="entry name" value="Probable ACP-binding domain of malonyl-CoA ACP transacylase"/>
    <property type="match status" value="1"/>
</dbReference>
<dbReference type="FunFam" id="3.40.50.12780:FF:000012">
    <property type="entry name" value="Non-ribosomal peptide synthetase"/>
    <property type="match status" value="1"/>
</dbReference>
<dbReference type="Gene3D" id="3.40.50.720">
    <property type="entry name" value="NAD(P)-binding Rossmann-like Domain"/>
    <property type="match status" value="2"/>
</dbReference>
<dbReference type="InterPro" id="IPR001227">
    <property type="entry name" value="Ac_transferase_dom_sf"/>
</dbReference>
<dbReference type="CDD" id="cd08956">
    <property type="entry name" value="KR_3_FAS_SDR_x"/>
    <property type="match status" value="1"/>
</dbReference>
<dbReference type="InterPro" id="IPR057326">
    <property type="entry name" value="KR_dom"/>
</dbReference>
<sequence length="2489" mass="270059">MVASKIFRQFNATNNTTTLGHCVHHLLQQTANTHKDKTAIICGDTELSFKELQTLANHLALVLIEQGIRRGDLVGIALDRSTDLVVVLLAVLKAGAAYVPIDPAFPTDRIGHMLEDAEPKLVIIRDSTQKALSFWRGACLNIDKAQETATDSNTEESKIEVDVRADDLAYVIYTSGSTGKPKGVEISHGALSNLLCGMQREPGCNETDRLLAITTISFDIAILELFLPLLCGATTVVAQTHEVRDPAALLGLIRRYGITMMQGTPATWQMLLDVGWQGEPRLSKILCGGDALPRRLAEQLLPCSESVWNMYGPTEATVWASVWKVRQGQDVVIGRPIINYQLYVLDGNLSPVPLGCDGELYIGGAGLAKGYHNMPEMTQSRFLKNPFNEGRLYCTGDLARFVDAENLTVIGRADGQVKIRGHRIELGDIEAAITAHENISQAVLVSKADRLVAYCLRNASVPALREEASKSTLSSVLRPWLAERLPGYMMPAFFVELDAFPMTLNKKIDRKALPDPTESTHTVTARPTTEMQRKVRLIWSSVLGHDHIDIDDNFFQIGGDSVRAVKVQKELEKLLGQQLSPAKLFEHYTIKALAAYLSGPEQTTVEPVLPQRQLQTNEDIAVVSMACRLPGGITTPEEYWELLERGADATSNVPKDRWDADALYDADPDASGKSYCRRGGFISSIDDFDASFFGISPREARALDPAQRIMLETCWEGLERAGYTAEQLRGSQTGVYVGVCNIAAHSPTTALGDLDGYAATGSAGGTMSGRVSYVFGLEGPTLTVDTACSSSLVTTHLACNALRQGECDMAVSAGVTLLLTPGMHVEFSRLRGMSADGRCRAFAADTQGTGWAEGCTAVVLKRLSDAIRDADVVHAVLRGTAVNHAGRSAAGITVPSGAAQERLIRSALAASGLAPADVSYLEAHGTGTKLGDPIEGVALAGVFGRSQAARSGPLWIGSAKSNIGHTQAAAGLAGMLKVILAMHNDKLPRTLYADNPTPAIDWKSSNMALVQETQPWLPQDGQPRRAGISAFGIGGTNAHVIVEEPPLHNEHSNTSSVALPSELPFLLSAQTEAALCQQAEKLQYYIRSTRKDGQHRLGEVAYSLATTRSHFRQRLVLMAKDKAELLQKLETVARTLPTNNHIGEPRLAMLFTGQGSQVPNMGKDLYQVYPVFRDALDDITARFTELERPLLHVMQAAPGSDVAALLQRTEFAQPALFALEVALWRLWKSWGVQPDLVLGHSVGELAAAHVAGVLDVSGACRLVAARGRLMQAVSIHGNMVSLEASVEEVTMAIEVLDLVGKIDIAGHNTPTQTVASGDTNAVKRVMSHFVGQGRKAKLLSVSHAFHSHHMDSMLADFQAVAETVQFHPPCLPVVSSLTGKIAGAGQLEQPDYWVRQARMAVRFVEGVQTLHQQGVNVFLELGPQPVLAGMGAACLAADESVAWIPSLNATKHGVSVIQHSLADLHVRHVSINWKGYFECFGCCKRVELPTYAFQKERFPRLLQMSDESNGIDHAQKCQCPAQADINRLQFEIRWHRASTHNVALGGLWGMLCTAEHMTCAWASKVQKALSAAGVQVQQVRNLEEAADLDGLVCLWDSDADDVVQQTRDLTAKALTQLQTAAQIQFAPLLVWITRHAVGAGADDDGVTGLGAAPLWGLMRTARDEYPELRLRLIDLEEGKAAPQALIPALGLNEEPECAVRQEQVMVPRMQRVDSVPRPSPQRLVRPNGAVLVTGGLGDLGKRTALWLARAHHVRDLVLISRRGMEAPGANQLVTELAELGAKAAVLACDLADPDSLAEVTALFNEHRPLRGVVHAAGAQDNGVLSALTPQRCATAFGAKLDGAWYLHQLTRDMDLDFFVMYSSTFGIMGMMGHANYAAANTFLDSLAHLRRSEGLPATSVAYGAWEGGGMAAGITGTGTLTHLTQLGLDMHTSEEGLGLFEAAVYSGRALTVAARLDSERLQSYFEERGSIPPLYRSLVGQVGRRAPRGSNLRKALSEAAPDQHLGIMLAMVRETVAKALGFALPDHVDVNRPLQDIGIDSLTAVLMRNQLATLTGLTLTARLAFQHPNLQKLSQFLLSELQQEKSNSSPGSDTLQLNMAAIMKGCLDPSFTFDNAVHTNAPPKSVFVTGSTGFVGAFIVHRLLELGIATHCLVRANDIDHAMQRLKTTLTMYGLWKTVYAPLLHPLVGDMAQPLFGLSQTEFDHLAHSVDAICHSAALVDWVRPLEDYTGPNIVSAHEVLRLASCGRGKTVHLISTMSTLPKHMGYEVTEKDQEYGYATSKYMAERMVAAARWRGAKASVYRLPFVTASSTTGHFRLDRGDFLHSLISGCLEMGAFPLLDADMSAVLPIDYLCNTVVAAMTQDMDRIGHDYDFLNKCAPSFNQFFKLMGAASTGQEVIAFSEWRKRALTYAATHMKSPLARITSILDGATDDKSAADMVKIPYPGRRFFETDKYPIPCMDEQFVRKYIDCINAACSINANFVPVVQCP</sequence>
<evidence type="ECO:0000256" key="4">
    <source>
        <dbReference type="ARBA" id="ARBA00022679"/>
    </source>
</evidence>
<dbReference type="CDD" id="cd00833">
    <property type="entry name" value="PKS"/>
    <property type="match status" value="1"/>
</dbReference>
<dbReference type="SMR" id="A0A2Z2EZK0"/>
<dbReference type="SMART" id="SM00827">
    <property type="entry name" value="PKS_AT"/>
    <property type="match status" value="1"/>
</dbReference>
<dbReference type="InterPro" id="IPR036736">
    <property type="entry name" value="ACP-like_sf"/>
</dbReference>
<dbReference type="InterPro" id="IPR000873">
    <property type="entry name" value="AMP-dep_synth/lig_dom"/>
</dbReference>
<dbReference type="Pfam" id="PF00698">
    <property type="entry name" value="Acyl_transf_1"/>
    <property type="match status" value="1"/>
</dbReference>
<dbReference type="PANTHER" id="PTHR43775">
    <property type="entry name" value="FATTY ACID SYNTHASE"/>
    <property type="match status" value="1"/>
</dbReference>
<dbReference type="GO" id="GO:0005886">
    <property type="term" value="C:plasma membrane"/>
    <property type="evidence" value="ECO:0007669"/>
    <property type="project" value="TreeGrafter"/>
</dbReference>
<dbReference type="InterPro" id="IPR016039">
    <property type="entry name" value="Thiolase-like"/>
</dbReference>
<dbReference type="InterPro" id="IPR016035">
    <property type="entry name" value="Acyl_Trfase/lysoPLipase"/>
</dbReference>
<evidence type="ECO:0000313" key="9">
    <source>
        <dbReference type="EMBL" id="AQV04237.1"/>
    </source>
</evidence>
<dbReference type="PROSITE" id="PS00012">
    <property type="entry name" value="PHOSPHOPANTETHEINE"/>
    <property type="match status" value="1"/>
</dbReference>
<dbReference type="GO" id="GO:0031177">
    <property type="term" value="F:phosphopantetheine binding"/>
    <property type="evidence" value="ECO:0007669"/>
    <property type="project" value="InterPro"/>
</dbReference>
<dbReference type="SMART" id="SM00822">
    <property type="entry name" value="PKS_KR"/>
    <property type="match status" value="1"/>
</dbReference>
<dbReference type="Gene3D" id="3.40.47.10">
    <property type="match status" value="1"/>
</dbReference>
<dbReference type="PROSITE" id="PS50075">
    <property type="entry name" value="CARRIER"/>
    <property type="match status" value="2"/>
</dbReference>
<proteinExistence type="inferred from homology"/>
<keyword evidence="2" id="KW-0597">Phosphoprotein</keyword>
<dbReference type="GO" id="GO:0044550">
    <property type="term" value="P:secondary metabolite biosynthetic process"/>
    <property type="evidence" value="ECO:0007669"/>
    <property type="project" value="UniProtKB-ARBA"/>
</dbReference>
<feature type="domain" description="Ketosynthase family 3 (KS3)" evidence="8">
    <location>
        <begin position="617"/>
        <end position="1044"/>
    </location>
</feature>
<evidence type="ECO:0000256" key="1">
    <source>
        <dbReference type="ARBA" id="ARBA00022450"/>
    </source>
</evidence>
<dbReference type="SMART" id="SM00825">
    <property type="entry name" value="PKS_KS"/>
    <property type="match status" value="1"/>
</dbReference>
<dbReference type="InterPro" id="IPR013968">
    <property type="entry name" value="PKS_KR"/>
</dbReference>
<dbReference type="Pfam" id="PF16197">
    <property type="entry name" value="KAsynt_C_assoc"/>
    <property type="match status" value="1"/>
</dbReference>
<name>A0A2Z2EZK0_9PEZI</name>
<dbReference type="InterPro" id="IPR014043">
    <property type="entry name" value="Acyl_transferase_dom"/>
</dbReference>
<evidence type="ECO:0000256" key="5">
    <source>
        <dbReference type="ARBA" id="ARBA00023268"/>
    </source>
</evidence>
<dbReference type="SUPFAM" id="SSF51735">
    <property type="entry name" value="NAD(P)-binding Rossmann-fold domains"/>
    <property type="match status" value="3"/>
</dbReference>
<dbReference type="InterPro" id="IPR009081">
    <property type="entry name" value="PP-bd_ACP"/>
</dbReference>
<dbReference type="SUPFAM" id="SSF47336">
    <property type="entry name" value="ACP-like"/>
    <property type="match status" value="2"/>
</dbReference>
<dbReference type="EMBL" id="KY365747">
    <property type="protein sequence ID" value="AQV04237.1"/>
    <property type="molecule type" value="Genomic_DNA"/>
</dbReference>
<dbReference type="NCBIfam" id="TIGR01733">
    <property type="entry name" value="AA-adenyl-dom"/>
    <property type="match status" value="1"/>
</dbReference>
<dbReference type="SMART" id="SM01294">
    <property type="entry name" value="PKS_PP_betabranch"/>
    <property type="match status" value="1"/>
</dbReference>
<evidence type="ECO:0000256" key="2">
    <source>
        <dbReference type="ARBA" id="ARBA00022553"/>
    </source>
</evidence>
<dbReference type="Gene3D" id="3.40.50.980">
    <property type="match status" value="2"/>
</dbReference>
<dbReference type="GO" id="GO:0005737">
    <property type="term" value="C:cytoplasm"/>
    <property type="evidence" value="ECO:0007669"/>
    <property type="project" value="TreeGrafter"/>
</dbReference>
<dbReference type="Pfam" id="PF08659">
    <property type="entry name" value="KR"/>
    <property type="match status" value="1"/>
</dbReference>
<dbReference type="GO" id="GO:0004312">
    <property type="term" value="F:fatty acid synthase activity"/>
    <property type="evidence" value="ECO:0007669"/>
    <property type="project" value="TreeGrafter"/>
</dbReference>
<dbReference type="GO" id="GO:0006633">
    <property type="term" value="P:fatty acid biosynthetic process"/>
    <property type="evidence" value="ECO:0007669"/>
    <property type="project" value="TreeGrafter"/>
</dbReference>
<evidence type="ECO:0000259" key="8">
    <source>
        <dbReference type="PROSITE" id="PS52004"/>
    </source>
</evidence>